<dbReference type="Gene3D" id="3.30.40.10">
    <property type="entry name" value="Zinc/RING finger domain, C3HC4 (zinc finger)"/>
    <property type="match status" value="1"/>
</dbReference>
<dbReference type="InterPro" id="IPR048749">
    <property type="entry name" value="SLX1_C"/>
</dbReference>
<feature type="domain" description="GIY-YIG" evidence="12">
    <location>
        <begin position="21"/>
        <end position="106"/>
    </location>
</feature>
<dbReference type="Pfam" id="PF01541">
    <property type="entry name" value="GIY-YIG"/>
    <property type="match status" value="1"/>
</dbReference>
<dbReference type="InterPro" id="IPR013083">
    <property type="entry name" value="Znf_RING/FYVE/PHD"/>
</dbReference>
<dbReference type="SUPFAM" id="SSF82771">
    <property type="entry name" value="GIY-YIG endonuclease"/>
    <property type="match status" value="1"/>
</dbReference>
<keyword evidence="10 11" id="KW-0539">Nucleus</keyword>
<dbReference type="Proteomes" id="UP000324629">
    <property type="component" value="Unassembled WGS sequence"/>
</dbReference>
<evidence type="ECO:0000256" key="6">
    <source>
        <dbReference type="ARBA" id="ARBA00022801"/>
    </source>
</evidence>
<dbReference type="PANTHER" id="PTHR20208:SF10">
    <property type="entry name" value="STRUCTURE-SPECIFIC ENDONUCLEASE SUBUNIT SLX1"/>
    <property type="match status" value="1"/>
</dbReference>
<dbReference type="FunFam" id="3.40.1440.10:FF:000008">
    <property type="entry name" value="Structure-specific endonuclease subunit SLX1 homolog"/>
    <property type="match status" value="1"/>
</dbReference>
<comment type="subunit">
    <text evidence="11">Forms a heterodimer with a member of the SLX4 family.</text>
</comment>
<evidence type="ECO:0000256" key="2">
    <source>
        <dbReference type="ARBA" id="ARBA00022723"/>
    </source>
</evidence>
<evidence type="ECO:0000256" key="8">
    <source>
        <dbReference type="ARBA" id="ARBA00023172"/>
    </source>
</evidence>
<evidence type="ECO:0000256" key="10">
    <source>
        <dbReference type="ARBA" id="ARBA00023242"/>
    </source>
</evidence>
<dbReference type="PROSITE" id="PS50164">
    <property type="entry name" value="GIY_YIG"/>
    <property type="match status" value="1"/>
</dbReference>
<evidence type="ECO:0000256" key="1">
    <source>
        <dbReference type="ARBA" id="ARBA00022722"/>
    </source>
</evidence>
<evidence type="ECO:0000313" key="14">
    <source>
        <dbReference type="Proteomes" id="UP000324629"/>
    </source>
</evidence>
<keyword evidence="5" id="KW-0863">Zinc-finger</keyword>
<keyword evidence="9 11" id="KW-0234">DNA repair</keyword>
<dbReference type="GO" id="GO:0008821">
    <property type="term" value="F:crossover junction DNA endonuclease activity"/>
    <property type="evidence" value="ECO:0007669"/>
    <property type="project" value="TreeGrafter"/>
</dbReference>
<evidence type="ECO:0000256" key="11">
    <source>
        <dbReference type="HAMAP-Rule" id="MF_03100"/>
    </source>
</evidence>
<comment type="caution">
    <text evidence="11">Lacks conserved residue(s) required for the propagation of feature annotation.</text>
</comment>
<evidence type="ECO:0000256" key="4">
    <source>
        <dbReference type="ARBA" id="ARBA00022763"/>
    </source>
</evidence>
<dbReference type="InterPro" id="IPR035901">
    <property type="entry name" value="GIY-YIG_endonuc_sf"/>
</dbReference>
<dbReference type="HAMAP" id="MF_03100">
    <property type="entry name" value="Endonuc_su_Slx1"/>
    <property type="match status" value="1"/>
</dbReference>
<keyword evidence="4 11" id="KW-0227">DNA damage</keyword>
<dbReference type="AlphaFoldDB" id="A0A5J4NC88"/>
<dbReference type="Pfam" id="PF21202">
    <property type="entry name" value="SLX1_C"/>
    <property type="match status" value="1"/>
</dbReference>
<dbReference type="InterPro" id="IPR050381">
    <property type="entry name" value="SLX1_endonuclease"/>
</dbReference>
<dbReference type="Gene3D" id="3.40.1440.10">
    <property type="entry name" value="GIY-YIG endonuclease"/>
    <property type="match status" value="1"/>
</dbReference>
<organism evidence="13 14">
    <name type="scientific">Paragonimus westermani</name>
    <dbReference type="NCBI Taxonomy" id="34504"/>
    <lineage>
        <taxon>Eukaryota</taxon>
        <taxon>Metazoa</taxon>
        <taxon>Spiralia</taxon>
        <taxon>Lophotrochozoa</taxon>
        <taxon>Platyhelminthes</taxon>
        <taxon>Trematoda</taxon>
        <taxon>Digenea</taxon>
        <taxon>Plagiorchiida</taxon>
        <taxon>Troglotremata</taxon>
        <taxon>Troglotrematidae</taxon>
        <taxon>Paragonimus</taxon>
    </lineage>
</organism>
<evidence type="ECO:0000256" key="5">
    <source>
        <dbReference type="ARBA" id="ARBA00022771"/>
    </source>
</evidence>
<keyword evidence="6 11" id="KW-0378">Hydrolase</keyword>
<keyword evidence="1 11" id="KW-0540">Nuclease</keyword>
<dbReference type="GO" id="GO:0017108">
    <property type="term" value="F:5'-flap endonuclease activity"/>
    <property type="evidence" value="ECO:0007669"/>
    <property type="project" value="InterPro"/>
</dbReference>
<dbReference type="EMBL" id="QNGE01004173">
    <property type="protein sequence ID" value="KAA3673147.1"/>
    <property type="molecule type" value="Genomic_DNA"/>
</dbReference>
<evidence type="ECO:0000256" key="3">
    <source>
        <dbReference type="ARBA" id="ARBA00022759"/>
    </source>
</evidence>
<evidence type="ECO:0000259" key="12">
    <source>
        <dbReference type="PROSITE" id="PS50164"/>
    </source>
</evidence>
<accession>A0A5J4NC88</accession>
<evidence type="ECO:0000256" key="7">
    <source>
        <dbReference type="ARBA" id="ARBA00022833"/>
    </source>
</evidence>
<protein>
    <recommendedName>
        <fullName evidence="11">Structure-specific endonuclease subunit SLX1 homolog</fullName>
        <ecNumber evidence="11">3.1.-.-</ecNumber>
    </recommendedName>
</protein>
<comment type="similarity">
    <text evidence="11">Belongs to the SLX1 family.</text>
</comment>
<comment type="cofactor">
    <cofactor evidence="11">
        <name>a divalent metal cation</name>
        <dbReference type="ChEBI" id="CHEBI:60240"/>
    </cofactor>
</comment>
<keyword evidence="3 11" id="KW-0255">Endonuclease</keyword>
<keyword evidence="7" id="KW-0862">Zinc</keyword>
<name>A0A5J4NC88_9TREM</name>
<dbReference type="CDD" id="cd10455">
    <property type="entry name" value="GIY-YIG_SLX1"/>
    <property type="match status" value="1"/>
</dbReference>
<keyword evidence="14" id="KW-1185">Reference proteome</keyword>
<proteinExistence type="inferred from homology"/>
<dbReference type="PANTHER" id="PTHR20208">
    <property type="entry name" value="STRUCTURE-SPECIFIC ENDONUCLEASE SUBUNIT SLX1"/>
    <property type="match status" value="1"/>
</dbReference>
<comment type="caution">
    <text evidence="13">The sequence shown here is derived from an EMBL/GenBank/DDBJ whole genome shotgun (WGS) entry which is preliminary data.</text>
</comment>
<keyword evidence="2" id="KW-0479">Metal-binding</keyword>
<dbReference type="InterPro" id="IPR000305">
    <property type="entry name" value="GIY-YIG_endonuc"/>
</dbReference>
<dbReference type="InterPro" id="IPR027520">
    <property type="entry name" value="Slx1"/>
</dbReference>
<evidence type="ECO:0000256" key="9">
    <source>
        <dbReference type="ARBA" id="ARBA00023204"/>
    </source>
</evidence>
<gene>
    <name evidence="13" type="ORF">DEA37_0014946</name>
</gene>
<reference evidence="13 14" key="1">
    <citation type="journal article" date="2019" name="Gigascience">
        <title>Whole-genome sequence of the oriental lung fluke Paragonimus westermani.</title>
        <authorList>
            <person name="Oey H."/>
            <person name="Zakrzewski M."/>
            <person name="Narain K."/>
            <person name="Devi K.R."/>
            <person name="Agatsuma T."/>
            <person name="Nawaratna S."/>
            <person name="Gobert G.N."/>
            <person name="Jones M.K."/>
            <person name="Ragan M.A."/>
            <person name="McManus D.P."/>
            <person name="Krause L."/>
        </authorList>
    </citation>
    <scope>NUCLEOTIDE SEQUENCE [LARGE SCALE GENOMIC DNA]</scope>
    <source>
        <strain evidence="13 14">IND2009</strain>
    </source>
</reference>
<dbReference type="EC" id="3.1.-.-" evidence="11"/>
<dbReference type="GO" id="GO:0008270">
    <property type="term" value="F:zinc ion binding"/>
    <property type="evidence" value="ECO:0007669"/>
    <property type="project" value="UniProtKB-KW"/>
</dbReference>
<dbReference type="GO" id="GO:0000724">
    <property type="term" value="P:double-strand break repair via homologous recombination"/>
    <property type="evidence" value="ECO:0007669"/>
    <property type="project" value="TreeGrafter"/>
</dbReference>
<comment type="subcellular location">
    <subcellularLocation>
        <location evidence="11">Nucleus</location>
    </subcellularLocation>
</comment>
<evidence type="ECO:0000313" key="13">
    <source>
        <dbReference type="EMBL" id="KAA3673147.1"/>
    </source>
</evidence>
<sequence>MDDGLECFDEGSDALHEQSRDFYGCYILVSLNPKVRGRTYIGFTVNPNRRIRQHNAGRMKGGAKSTSGRGPWEMVLIVHGFPSEISALRFEWAWQNPGLSRRLTTIVAGRNPKETPFDYRFRVLCCMLRTGPWNRLGLIIRWINQSYFREFNTSLIPPLHMPVVFGPLKPSEKKDTENIPVLLADVCALCGQHFDDSITPVICPAACSSGQWHLMCLARHMLLSQNLSNSPDKQEKIDYLIPLCAPCPSCGSSDLLWPNLIADWKRRRESRSLLM</sequence>
<dbReference type="GO" id="GO:0033557">
    <property type="term" value="C:Slx1-Slx4 complex"/>
    <property type="evidence" value="ECO:0007669"/>
    <property type="project" value="UniProtKB-UniRule"/>
</dbReference>
<keyword evidence="8 11" id="KW-0233">DNA recombination</keyword>
<comment type="function">
    <text evidence="11">Catalytic subunit of a heterodimeric structure-specific endonuclease that resolves DNA secondary structures generated during DNA repair and recombination. Has endonuclease activity towards branched DNA substrates, introducing single-strand cuts in duplex DNA close to junctions with ss-DNA.</text>
</comment>